<proteinExistence type="predicted"/>
<dbReference type="EMBL" id="JAHWGI010000660">
    <property type="protein sequence ID" value="KAK3917032.1"/>
    <property type="molecule type" value="Genomic_DNA"/>
</dbReference>
<evidence type="ECO:0000313" key="3">
    <source>
        <dbReference type="Proteomes" id="UP001219518"/>
    </source>
</evidence>
<sequence length="71" mass="7622">MWGYAGVEGEQGEIKVKYSVNEKGEGDRRRGSGTETGLANKTGGPITSTDSIASLKALLKAESYLKMKRIT</sequence>
<feature type="compositionally biased region" description="Basic and acidic residues" evidence="1">
    <location>
        <begin position="20"/>
        <end position="32"/>
    </location>
</feature>
<reference evidence="2" key="2">
    <citation type="journal article" date="2023" name="BMC Genomics">
        <title>Pest status, molecular evolution, and epigenetic factors derived from the genome assembly of Frankliniella fusca, a thysanopteran phytovirus vector.</title>
        <authorList>
            <person name="Catto M.A."/>
            <person name="Labadie P.E."/>
            <person name="Jacobson A.L."/>
            <person name="Kennedy G.G."/>
            <person name="Srinivasan R."/>
            <person name="Hunt B.G."/>
        </authorList>
    </citation>
    <scope>NUCLEOTIDE SEQUENCE</scope>
    <source>
        <strain evidence="2">PL_HMW_Pooled</strain>
    </source>
</reference>
<reference evidence="2" key="1">
    <citation type="submission" date="2021-07" db="EMBL/GenBank/DDBJ databases">
        <authorList>
            <person name="Catto M.A."/>
            <person name="Jacobson A."/>
            <person name="Kennedy G."/>
            <person name="Labadie P."/>
            <person name="Hunt B.G."/>
            <person name="Srinivasan R."/>
        </authorList>
    </citation>
    <scope>NUCLEOTIDE SEQUENCE</scope>
    <source>
        <strain evidence="2">PL_HMW_Pooled</strain>
        <tissue evidence="2">Head</tissue>
    </source>
</reference>
<protein>
    <submittedName>
        <fullName evidence="2">Potassium voltage-gated channel subfamily A member 5</fullName>
    </submittedName>
</protein>
<evidence type="ECO:0000256" key="1">
    <source>
        <dbReference type="SAM" id="MobiDB-lite"/>
    </source>
</evidence>
<feature type="region of interest" description="Disordered" evidence="1">
    <location>
        <begin position="20"/>
        <end position="46"/>
    </location>
</feature>
<comment type="caution">
    <text evidence="2">The sequence shown here is derived from an EMBL/GenBank/DDBJ whole genome shotgun (WGS) entry which is preliminary data.</text>
</comment>
<feature type="compositionally biased region" description="Polar residues" evidence="1">
    <location>
        <begin position="33"/>
        <end position="46"/>
    </location>
</feature>
<evidence type="ECO:0000313" key="2">
    <source>
        <dbReference type="EMBL" id="KAK3917032.1"/>
    </source>
</evidence>
<organism evidence="2 3">
    <name type="scientific">Frankliniella fusca</name>
    <dbReference type="NCBI Taxonomy" id="407009"/>
    <lineage>
        <taxon>Eukaryota</taxon>
        <taxon>Metazoa</taxon>
        <taxon>Ecdysozoa</taxon>
        <taxon>Arthropoda</taxon>
        <taxon>Hexapoda</taxon>
        <taxon>Insecta</taxon>
        <taxon>Pterygota</taxon>
        <taxon>Neoptera</taxon>
        <taxon>Paraneoptera</taxon>
        <taxon>Thysanoptera</taxon>
        <taxon>Terebrantia</taxon>
        <taxon>Thripoidea</taxon>
        <taxon>Thripidae</taxon>
        <taxon>Frankliniella</taxon>
    </lineage>
</organism>
<keyword evidence="3" id="KW-1185">Reference proteome</keyword>
<name>A0AAE1LGB1_9NEOP</name>
<dbReference type="Proteomes" id="UP001219518">
    <property type="component" value="Unassembled WGS sequence"/>
</dbReference>
<dbReference type="AlphaFoldDB" id="A0AAE1LGB1"/>
<accession>A0AAE1LGB1</accession>
<gene>
    <name evidence="2" type="ORF">KUF71_026044</name>
</gene>